<evidence type="ECO:0000313" key="1">
    <source>
        <dbReference type="EMBL" id="CDS84580.1"/>
    </source>
</evidence>
<dbReference type="Pfam" id="PF08876">
    <property type="entry name" value="DUF1836"/>
    <property type="match status" value="1"/>
</dbReference>
<evidence type="ECO:0008006" key="4">
    <source>
        <dbReference type="Google" id="ProtNLM"/>
    </source>
</evidence>
<gene>
    <name evidence="3" type="ORF">BN1095_340311</name>
    <name evidence="1" type="ORF">BN1096_350021</name>
    <name evidence="2" type="ORF">BN1097_580022</name>
</gene>
<organism evidence="2">
    <name type="scientific">Clostridioides difficile</name>
    <name type="common">Peptoclostridium difficile</name>
    <dbReference type="NCBI Taxonomy" id="1496"/>
    <lineage>
        <taxon>Bacteria</taxon>
        <taxon>Bacillati</taxon>
        <taxon>Bacillota</taxon>
        <taxon>Clostridia</taxon>
        <taxon>Peptostreptococcales</taxon>
        <taxon>Peptostreptococcaceae</taxon>
        <taxon>Clostridioides</taxon>
    </lineage>
</organism>
<reference evidence="2" key="1">
    <citation type="submission" date="2014-07" db="EMBL/GenBank/DDBJ databases">
        <authorList>
            <person name="Monot Marc"/>
        </authorList>
    </citation>
    <scope>NUCLEOTIDE SEQUENCE</scope>
    <source>
        <strain evidence="3">7032989</strain>
        <strain evidence="2">7032994</strain>
    </source>
</reference>
<dbReference type="PANTHER" id="PTHR40056">
    <property type="entry name" value="HYPOTHETICAL CYTOSOLIC PROTEIN"/>
    <property type="match status" value="1"/>
</dbReference>
<dbReference type="AlphaFoldDB" id="A0A069ABE0"/>
<protein>
    <recommendedName>
        <fullName evidence="4">DUF1836 domain-containing protein</fullName>
    </recommendedName>
</protein>
<dbReference type="InterPro" id="IPR014975">
    <property type="entry name" value="DUF1836"/>
</dbReference>
<accession>A0A069ABE0</accession>
<dbReference type="RefSeq" id="WP_021366585.1">
    <property type="nucleotide sequence ID" value="NZ_BBYB01000069.1"/>
</dbReference>
<sequence>MMNNELNTIILETLNNADITSNDIPSIDLYMDQIISLIDNKLSANKRFESDKILTKTMINNYSKEGLIKPVKGKKYTKEQILQMIIIYSMKNTLTIQEIKRILHGVYEKDNFSEKDLVSCYEKFMLIKENQRKNIPDFIESNFENISINPENKDDLLITLLSLTSMADQLKNISEKLVDRYFPDITKK</sequence>
<proteinExistence type="predicted"/>
<evidence type="ECO:0000313" key="2">
    <source>
        <dbReference type="EMBL" id="CDS86653.1"/>
    </source>
</evidence>
<name>A0A069ABE0_CLODI</name>
<evidence type="ECO:0000313" key="3">
    <source>
        <dbReference type="EMBL" id="CDT22701.1"/>
    </source>
</evidence>
<dbReference type="EMBL" id="LK932486">
    <property type="protein sequence ID" value="CDS84580.1"/>
    <property type="molecule type" value="Genomic_DNA"/>
</dbReference>
<dbReference type="EMBL" id="LK932396">
    <property type="protein sequence ID" value="CDS86653.1"/>
    <property type="molecule type" value="Genomic_DNA"/>
</dbReference>
<dbReference type="EMBL" id="LK933005">
    <property type="protein sequence ID" value="CDT22701.1"/>
    <property type="molecule type" value="Genomic_DNA"/>
</dbReference>
<dbReference type="PANTHER" id="PTHR40056:SF1">
    <property type="entry name" value="DUF1836 DOMAIN-CONTAINING PROTEIN"/>
    <property type="match status" value="1"/>
</dbReference>